<dbReference type="eggNOG" id="COG0130">
    <property type="taxonomic scope" value="Bacteria"/>
</dbReference>
<dbReference type="Pfam" id="PF16198">
    <property type="entry name" value="TruB_C_2"/>
    <property type="match status" value="1"/>
</dbReference>
<feature type="domain" description="FAD synthetase" evidence="16">
    <location>
        <begin position="375"/>
        <end position="520"/>
    </location>
</feature>
<protein>
    <recommendedName>
        <fullName evidence="14">tRNA pseudouridine synthase B</fullName>
        <ecNumber evidence="14">5.4.99.25</ecNumber>
    </recommendedName>
    <alternativeName>
        <fullName evidence="14">tRNA pseudouridine(55) synthase</fullName>
        <shortName evidence="14">Psi55 synthase</shortName>
    </alternativeName>
    <alternativeName>
        <fullName evidence="14">tRNA pseudouridylate synthase</fullName>
    </alternativeName>
    <alternativeName>
        <fullName evidence="14">tRNA-uridine isomerase</fullName>
    </alternativeName>
</protein>
<dbReference type="Gene3D" id="3.30.2350.10">
    <property type="entry name" value="Pseudouridine synthase"/>
    <property type="match status" value="1"/>
</dbReference>
<proteinExistence type="inferred from homology"/>
<evidence type="ECO:0000256" key="1">
    <source>
        <dbReference type="ARBA" id="ARBA00000385"/>
    </source>
</evidence>
<sequence>MSRMPEKTKNKVSGVMLYAKTPGITSFSSLWSIKHALKTEKVGHTGTLDSFAEGLLVVLSGNLTHLVPHITSFTKTYQAVVCFGKETDTLDPTGDVVKTGAAVSKEQIEVALKKFTGAVLQVPPVYSALHVDGKRASDLVRGGNEIHLESRQVFVYKNELLDFKEPSENDACSYALLEIVCSKGTYIRALARDIAYSLGTCAHLCALRRTKVGPFELKDAACFGELKEFSIENGIQNAFYFQKEKEKIHLPFEQKIKKSREDSAEKIQDIRNHFLLFSQKLASLCGFSCDILKPEFEKSYLNGRPLSQKMFDIAICGNVEDEIAVFYSSGAFAGIICKNKDAKLSYGFVVPPEKKEFKVFSWNEFCSLNFPVEWKSKGCALTIGSFEAIHAGHVALIKTAVSQKNFVSGIITFSSQIKNEGTGLIFTLEQRLEFFKDLGLDFAVVIDFTQDFSKIEGADFIETLISVCGMKFLVEGSDFKCGYKGLLNMEELEKISQKKNFELCRQDYVFFEDEKISSSRVKKEILAGNFICAQKMLLRPFALDVRGISFKEKSVGSENSIFEFHNEKNQVLPKNGIYKVTALDSDGNIFHTTLEIENENLRIALPTSGIAEKTAEIKFC</sequence>
<evidence type="ECO:0000256" key="5">
    <source>
        <dbReference type="ARBA" id="ARBA00022643"/>
    </source>
</evidence>
<comment type="pathway">
    <text evidence="2">Cofactor biosynthesis; FAD biosynthesis; FAD from FMN: step 1/1.</text>
</comment>
<dbReference type="SUPFAM" id="SSF55120">
    <property type="entry name" value="Pseudouridine synthase"/>
    <property type="match status" value="1"/>
</dbReference>
<evidence type="ECO:0000256" key="9">
    <source>
        <dbReference type="ARBA" id="ARBA00022741"/>
    </source>
</evidence>
<evidence type="ECO:0000256" key="12">
    <source>
        <dbReference type="ARBA" id="ARBA00023235"/>
    </source>
</evidence>
<keyword evidence="9" id="KW-0547">Nucleotide-binding</keyword>
<comment type="function">
    <text evidence="14">Responsible for synthesis of pseudouridine from uracil-55 in the psi GC loop of transfer RNAs.</text>
</comment>
<name>F2NTH0_TRES6</name>
<evidence type="ECO:0000259" key="16">
    <source>
        <dbReference type="Pfam" id="PF06574"/>
    </source>
</evidence>
<dbReference type="Pfam" id="PF06574">
    <property type="entry name" value="FAD_syn"/>
    <property type="match status" value="1"/>
</dbReference>
<dbReference type="InterPro" id="IPR020103">
    <property type="entry name" value="PsdUridine_synth_cat_dom_sf"/>
</dbReference>
<dbReference type="GO" id="GO:0005524">
    <property type="term" value="F:ATP binding"/>
    <property type="evidence" value="ECO:0007669"/>
    <property type="project" value="UniProtKB-KW"/>
</dbReference>
<evidence type="ECO:0000256" key="3">
    <source>
        <dbReference type="ARBA" id="ARBA00005642"/>
    </source>
</evidence>
<reference evidence="19" key="2">
    <citation type="submission" date="2011-04" db="EMBL/GenBank/DDBJ databases">
        <title>The complete genome of chromosome of Treponema succinifaciens DSM 2489.</title>
        <authorList>
            <person name="Lucas S."/>
            <person name="Copeland A."/>
            <person name="Lapidus A."/>
            <person name="Bruce D."/>
            <person name="Goodwin L."/>
            <person name="Pitluck S."/>
            <person name="Peters L."/>
            <person name="Kyrpides N."/>
            <person name="Mavromatis K."/>
            <person name="Ivanova N."/>
            <person name="Ovchinnikova G."/>
            <person name="Teshima H."/>
            <person name="Detter J.C."/>
            <person name="Tapia R."/>
            <person name="Han C."/>
            <person name="Land M."/>
            <person name="Hauser L."/>
            <person name="Markowitz V."/>
            <person name="Cheng J.-F."/>
            <person name="Hugenholtz P."/>
            <person name="Woyke T."/>
            <person name="Wu D."/>
            <person name="Gronow S."/>
            <person name="Wellnitz S."/>
            <person name="Brambilla E."/>
            <person name="Klenk H.-P."/>
            <person name="Eisen J.A."/>
        </authorList>
    </citation>
    <scope>NUCLEOTIDE SEQUENCE [LARGE SCALE GENOMIC DNA]</scope>
    <source>
        <strain evidence="19">ATCC 33096 / DSM 2489 / 6091</strain>
    </source>
</reference>
<dbReference type="HAMAP" id="MF_01080">
    <property type="entry name" value="TruB_bact"/>
    <property type="match status" value="1"/>
</dbReference>
<dbReference type="InterPro" id="IPR002501">
    <property type="entry name" value="PsdUridine_synth_N"/>
</dbReference>
<feature type="domain" description="tRNA pseudouridylate synthase B C-terminal" evidence="17">
    <location>
        <begin position="188"/>
        <end position="228"/>
    </location>
</feature>
<dbReference type="KEGG" id="tsu:Tresu_2089"/>
<keyword evidence="7 14" id="KW-0819">tRNA processing</keyword>
<evidence type="ECO:0000256" key="14">
    <source>
        <dbReference type="HAMAP-Rule" id="MF_01080"/>
    </source>
</evidence>
<dbReference type="UniPathway" id="UPA00277">
    <property type="reaction ID" value="UER00407"/>
</dbReference>
<comment type="catalytic activity">
    <reaction evidence="13">
        <text>FMN + ATP + H(+) = FAD + diphosphate</text>
        <dbReference type="Rhea" id="RHEA:17237"/>
        <dbReference type="ChEBI" id="CHEBI:15378"/>
        <dbReference type="ChEBI" id="CHEBI:30616"/>
        <dbReference type="ChEBI" id="CHEBI:33019"/>
        <dbReference type="ChEBI" id="CHEBI:57692"/>
        <dbReference type="ChEBI" id="CHEBI:58210"/>
        <dbReference type="EC" id="2.7.7.2"/>
    </reaction>
</comment>
<dbReference type="Pfam" id="PF01509">
    <property type="entry name" value="TruB_N"/>
    <property type="match status" value="1"/>
</dbReference>
<evidence type="ECO:0000256" key="8">
    <source>
        <dbReference type="ARBA" id="ARBA00022695"/>
    </source>
</evidence>
<dbReference type="GO" id="GO:0003723">
    <property type="term" value="F:RNA binding"/>
    <property type="evidence" value="ECO:0007669"/>
    <property type="project" value="InterPro"/>
</dbReference>
<keyword evidence="6" id="KW-0808">Transferase</keyword>
<evidence type="ECO:0000259" key="15">
    <source>
        <dbReference type="Pfam" id="PF01509"/>
    </source>
</evidence>
<keyword evidence="19" id="KW-1185">Reference proteome</keyword>
<keyword evidence="4" id="KW-0285">Flavoprotein</keyword>
<dbReference type="AlphaFoldDB" id="F2NTH0"/>
<evidence type="ECO:0000313" key="18">
    <source>
        <dbReference type="EMBL" id="AEB14959.1"/>
    </source>
</evidence>
<dbReference type="InterPro" id="IPR032819">
    <property type="entry name" value="TruB_C"/>
</dbReference>
<comment type="similarity">
    <text evidence="3 14">Belongs to the pseudouridine synthase TruB family. Type 1 subfamily.</text>
</comment>
<dbReference type="GO" id="GO:0031119">
    <property type="term" value="P:tRNA pseudouridine synthesis"/>
    <property type="evidence" value="ECO:0007669"/>
    <property type="project" value="UniProtKB-UniRule"/>
</dbReference>
<dbReference type="CDD" id="cd02573">
    <property type="entry name" value="PseudoU_synth_EcTruB"/>
    <property type="match status" value="1"/>
</dbReference>
<evidence type="ECO:0000256" key="2">
    <source>
        <dbReference type="ARBA" id="ARBA00004726"/>
    </source>
</evidence>
<dbReference type="Gene3D" id="3.40.50.620">
    <property type="entry name" value="HUPs"/>
    <property type="match status" value="1"/>
</dbReference>
<keyword evidence="12 14" id="KW-0413">Isomerase</keyword>
<dbReference type="STRING" id="869209.Tresu_2089"/>
<dbReference type="Proteomes" id="UP000006852">
    <property type="component" value="Chromosome"/>
</dbReference>
<evidence type="ECO:0000256" key="7">
    <source>
        <dbReference type="ARBA" id="ARBA00022694"/>
    </source>
</evidence>
<evidence type="ECO:0000313" key="19">
    <source>
        <dbReference type="Proteomes" id="UP000006852"/>
    </source>
</evidence>
<reference evidence="18 19" key="1">
    <citation type="journal article" date="2011" name="Stand. Genomic Sci.">
        <title>Complete genome sequence of Treponema succinifaciens type strain (6091).</title>
        <authorList>
            <person name="Han C."/>
            <person name="Gronow S."/>
            <person name="Teshima H."/>
            <person name="Lapidus A."/>
            <person name="Nolan M."/>
            <person name="Lucas S."/>
            <person name="Hammon N."/>
            <person name="Deshpande S."/>
            <person name="Cheng J.F."/>
            <person name="Zeytun A."/>
            <person name="Tapia R."/>
            <person name="Goodwin L."/>
            <person name="Pitluck S."/>
            <person name="Liolios K."/>
            <person name="Pagani I."/>
            <person name="Ivanova N."/>
            <person name="Mavromatis K."/>
            <person name="Mikhailova N."/>
            <person name="Huntemann M."/>
            <person name="Pati A."/>
            <person name="Chen A."/>
            <person name="Palaniappan K."/>
            <person name="Land M."/>
            <person name="Hauser L."/>
            <person name="Brambilla E.M."/>
            <person name="Rohde M."/>
            <person name="Goker M."/>
            <person name="Woyke T."/>
            <person name="Bristow J."/>
            <person name="Eisen J.A."/>
            <person name="Markowitz V."/>
            <person name="Hugenholtz P."/>
            <person name="Kyrpides N.C."/>
            <person name="Klenk H.P."/>
            <person name="Detter J.C."/>
        </authorList>
    </citation>
    <scope>NUCLEOTIDE SEQUENCE [LARGE SCALE GENOMIC DNA]</scope>
    <source>
        <strain evidence="19">ATCC 33096 / DSM 2489 / 6091</strain>
    </source>
</reference>
<keyword evidence="10" id="KW-0274">FAD</keyword>
<dbReference type="HOGENOM" id="CLU_440703_0_0_12"/>
<dbReference type="EMBL" id="CP002631">
    <property type="protein sequence ID" value="AEB14959.1"/>
    <property type="molecule type" value="Genomic_DNA"/>
</dbReference>
<dbReference type="PANTHER" id="PTHR13767:SF2">
    <property type="entry name" value="PSEUDOURIDYLATE SYNTHASE TRUB1"/>
    <property type="match status" value="1"/>
</dbReference>
<keyword evidence="5" id="KW-0288">FMN</keyword>
<evidence type="ECO:0000256" key="13">
    <source>
        <dbReference type="ARBA" id="ARBA00049494"/>
    </source>
</evidence>
<evidence type="ECO:0000259" key="17">
    <source>
        <dbReference type="Pfam" id="PF16198"/>
    </source>
</evidence>
<dbReference type="GO" id="GO:0006747">
    <property type="term" value="P:FAD biosynthetic process"/>
    <property type="evidence" value="ECO:0007669"/>
    <property type="project" value="UniProtKB-UniPathway"/>
</dbReference>
<dbReference type="InterPro" id="IPR014780">
    <property type="entry name" value="tRNA_psdUridine_synth_TruB"/>
</dbReference>
<evidence type="ECO:0000256" key="4">
    <source>
        <dbReference type="ARBA" id="ARBA00022630"/>
    </source>
</evidence>
<feature type="domain" description="Pseudouridine synthase II N-terminal" evidence="15">
    <location>
        <begin position="34"/>
        <end position="187"/>
    </location>
</feature>
<accession>F2NTH0</accession>
<dbReference type="InterPro" id="IPR014729">
    <property type="entry name" value="Rossmann-like_a/b/a_fold"/>
</dbReference>
<dbReference type="GO" id="GO:0003919">
    <property type="term" value="F:FMN adenylyltransferase activity"/>
    <property type="evidence" value="ECO:0007669"/>
    <property type="project" value="UniProtKB-EC"/>
</dbReference>
<organism evidence="18 19">
    <name type="scientific">Treponema succinifaciens (strain ATCC 33096 / DSM 2489 / 6091)</name>
    <dbReference type="NCBI Taxonomy" id="869209"/>
    <lineage>
        <taxon>Bacteria</taxon>
        <taxon>Pseudomonadati</taxon>
        <taxon>Spirochaetota</taxon>
        <taxon>Spirochaetia</taxon>
        <taxon>Spirochaetales</taxon>
        <taxon>Treponemataceae</taxon>
        <taxon>Treponema</taxon>
    </lineage>
</organism>
<dbReference type="CDD" id="cd02064">
    <property type="entry name" value="FAD_synthetase_N"/>
    <property type="match status" value="1"/>
</dbReference>
<dbReference type="GO" id="GO:1990481">
    <property type="term" value="P:mRNA pseudouridine synthesis"/>
    <property type="evidence" value="ECO:0007669"/>
    <property type="project" value="TreeGrafter"/>
</dbReference>
<dbReference type="GO" id="GO:0160148">
    <property type="term" value="F:tRNA pseudouridine(55) synthase activity"/>
    <property type="evidence" value="ECO:0007669"/>
    <property type="project" value="UniProtKB-EC"/>
</dbReference>
<dbReference type="PANTHER" id="PTHR13767">
    <property type="entry name" value="TRNA-PSEUDOURIDINE SYNTHASE"/>
    <property type="match status" value="1"/>
</dbReference>
<evidence type="ECO:0000256" key="11">
    <source>
        <dbReference type="ARBA" id="ARBA00022840"/>
    </source>
</evidence>
<dbReference type="EC" id="5.4.99.25" evidence="14"/>
<keyword evidence="8" id="KW-0548">Nucleotidyltransferase</keyword>
<evidence type="ECO:0000256" key="6">
    <source>
        <dbReference type="ARBA" id="ARBA00022679"/>
    </source>
</evidence>
<comment type="catalytic activity">
    <reaction evidence="1 14">
        <text>uridine(55) in tRNA = pseudouridine(55) in tRNA</text>
        <dbReference type="Rhea" id="RHEA:42532"/>
        <dbReference type="Rhea" id="RHEA-COMP:10101"/>
        <dbReference type="Rhea" id="RHEA-COMP:10102"/>
        <dbReference type="ChEBI" id="CHEBI:65314"/>
        <dbReference type="ChEBI" id="CHEBI:65315"/>
        <dbReference type="EC" id="5.4.99.25"/>
    </reaction>
</comment>
<dbReference type="SUPFAM" id="SSF52374">
    <property type="entry name" value="Nucleotidylyl transferase"/>
    <property type="match status" value="1"/>
</dbReference>
<evidence type="ECO:0000256" key="10">
    <source>
        <dbReference type="ARBA" id="ARBA00022827"/>
    </source>
</evidence>
<dbReference type="InterPro" id="IPR015864">
    <property type="entry name" value="FAD_synthase"/>
</dbReference>
<dbReference type="NCBIfam" id="TIGR00431">
    <property type="entry name" value="TruB"/>
    <property type="match status" value="1"/>
</dbReference>
<feature type="active site" description="Nucleophile" evidence="14">
    <location>
        <position position="49"/>
    </location>
</feature>
<gene>
    <name evidence="14" type="primary">truB</name>
    <name evidence="18" type="ordered locus">Tresu_2089</name>
</gene>
<dbReference type="GO" id="GO:0009231">
    <property type="term" value="P:riboflavin biosynthetic process"/>
    <property type="evidence" value="ECO:0007669"/>
    <property type="project" value="InterPro"/>
</dbReference>
<keyword evidence="11" id="KW-0067">ATP-binding</keyword>